<dbReference type="InterPro" id="IPR003593">
    <property type="entry name" value="AAA+_ATPase"/>
</dbReference>
<dbReference type="PROSITE" id="PS00211">
    <property type="entry name" value="ABC_TRANSPORTER_1"/>
    <property type="match status" value="1"/>
</dbReference>
<comment type="subcellular location">
    <subcellularLocation>
        <location evidence="1">Endomembrane system</location>
        <topology evidence="1">Multi-pass membrane protein</topology>
    </subcellularLocation>
</comment>
<dbReference type="InterPro" id="IPR027417">
    <property type="entry name" value="P-loop_NTPase"/>
</dbReference>
<reference evidence="16 17" key="2">
    <citation type="submission" date="2018-11" db="EMBL/GenBank/DDBJ databases">
        <authorList>
            <consortium name="Pathogen Informatics"/>
        </authorList>
    </citation>
    <scope>NUCLEOTIDE SEQUENCE [LARGE SCALE GENOMIC DNA]</scope>
</reference>
<dbReference type="CDD" id="cd03244">
    <property type="entry name" value="ABCC_MRP_domain2"/>
    <property type="match status" value="1"/>
</dbReference>
<organism evidence="18">
    <name type="scientific">Brugia timori</name>
    <dbReference type="NCBI Taxonomy" id="42155"/>
    <lineage>
        <taxon>Eukaryota</taxon>
        <taxon>Metazoa</taxon>
        <taxon>Ecdysozoa</taxon>
        <taxon>Nematoda</taxon>
        <taxon>Chromadorea</taxon>
        <taxon>Rhabditida</taxon>
        <taxon>Spirurina</taxon>
        <taxon>Spiruromorpha</taxon>
        <taxon>Filarioidea</taxon>
        <taxon>Onchocercidae</taxon>
        <taxon>Brugia</taxon>
    </lineage>
</organism>
<dbReference type="Pfam" id="PF00005">
    <property type="entry name" value="ABC_tran"/>
    <property type="match status" value="2"/>
</dbReference>
<feature type="transmembrane region" description="Helical" evidence="13">
    <location>
        <begin position="20"/>
        <end position="41"/>
    </location>
</feature>
<feature type="domain" description="ABC transporter" evidence="14">
    <location>
        <begin position="1291"/>
        <end position="1517"/>
    </location>
</feature>
<evidence type="ECO:0000259" key="15">
    <source>
        <dbReference type="PROSITE" id="PS50929"/>
    </source>
</evidence>
<feature type="transmembrane region" description="Helical" evidence="13">
    <location>
        <begin position="126"/>
        <end position="144"/>
    </location>
</feature>
<keyword evidence="17" id="KW-1185">Reference proteome</keyword>
<keyword evidence="4 13" id="KW-0812">Transmembrane</keyword>
<comment type="catalytic activity">
    <reaction evidence="11">
        <text>leukotriene C4(in) + ATP + H2O = leukotriene C4(out) + ADP + phosphate + H(+)</text>
        <dbReference type="Rhea" id="RHEA:38963"/>
        <dbReference type="ChEBI" id="CHEBI:15377"/>
        <dbReference type="ChEBI" id="CHEBI:15378"/>
        <dbReference type="ChEBI" id="CHEBI:30616"/>
        <dbReference type="ChEBI" id="CHEBI:43474"/>
        <dbReference type="ChEBI" id="CHEBI:57973"/>
        <dbReference type="ChEBI" id="CHEBI:456216"/>
    </reaction>
    <physiologicalReaction direction="left-to-right" evidence="11">
        <dbReference type="Rhea" id="RHEA:38964"/>
    </physiologicalReaction>
</comment>
<feature type="domain" description="ABC transmembrane type-1" evidence="15">
    <location>
        <begin position="1011"/>
        <end position="1254"/>
    </location>
</feature>
<proteinExistence type="inferred from homology"/>
<evidence type="ECO:0000256" key="6">
    <source>
        <dbReference type="ARBA" id="ARBA00022741"/>
    </source>
</evidence>
<dbReference type="InterPro" id="IPR036640">
    <property type="entry name" value="ABC1_TM_sf"/>
</dbReference>
<feature type="region of interest" description="Disordered" evidence="12">
    <location>
        <begin position="852"/>
        <end position="888"/>
    </location>
</feature>
<feature type="transmembrane region" description="Helical" evidence="13">
    <location>
        <begin position="291"/>
        <end position="309"/>
    </location>
</feature>
<dbReference type="InterPro" id="IPR017871">
    <property type="entry name" value="ABC_transporter-like_CS"/>
</dbReference>
<dbReference type="Gene3D" id="3.40.50.300">
    <property type="entry name" value="P-loop containing nucleotide triphosphate hydrolases"/>
    <property type="match status" value="2"/>
</dbReference>
<evidence type="ECO:0000256" key="11">
    <source>
        <dbReference type="ARBA" id="ARBA00047523"/>
    </source>
</evidence>
<dbReference type="SUPFAM" id="SSF90123">
    <property type="entry name" value="ABC transporter transmembrane region"/>
    <property type="match status" value="2"/>
</dbReference>
<feature type="transmembrane region" description="Helical" evidence="13">
    <location>
        <begin position="344"/>
        <end position="364"/>
    </location>
</feature>
<comment type="similarity">
    <text evidence="2">Belongs to the ABC transporter superfamily. ABCC family. Conjugate transporter (TC 3.A.1.208) subfamily.</text>
</comment>
<feature type="transmembrane region" description="Helical" evidence="13">
    <location>
        <begin position="1088"/>
        <end position="1105"/>
    </location>
</feature>
<dbReference type="FunFam" id="3.40.50.300:FF:000997">
    <property type="entry name" value="Multidrug resistance-associated protein 1"/>
    <property type="match status" value="1"/>
</dbReference>
<dbReference type="GO" id="GO:0016020">
    <property type="term" value="C:membrane"/>
    <property type="evidence" value="ECO:0007669"/>
    <property type="project" value="InterPro"/>
</dbReference>
<feature type="transmembrane region" description="Helical" evidence="13">
    <location>
        <begin position="433"/>
        <end position="457"/>
    </location>
</feature>
<feature type="transmembrane region" description="Helical" evidence="13">
    <location>
        <begin position="1194"/>
        <end position="1215"/>
    </location>
</feature>
<dbReference type="SMART" id="SM00382">
    <property type="entry name" value="AAA"/>
    <property type="match status" value="2"/>
</dbReference>
<keyword evidence="9 13" id="KW-0472">Membrane</keyword>
<accession>A0A0R3QLJ9</accession>
<dbReference type="InterPro" id="IPR011527">
    <property type="entry name" value="ABC1_TM_dom"/>
</dbReference>
<dbReference type="PROSITE" id="PS50929">
    <property type="entry name" value="ABC_TM1F"/>
    <property type="match status" value="2"/>
</dbReference>
<dbReference type="SUPFAM" id="SSF52540">
    <property type="entry name" value="P-loop containing nucleoside triphosphate hydrolases"/>
    <property type="match status" value="2"/>
</dbReference>
<feature type="compositionally biased region" description="Basic and acidic residues" evidence="12">
    <location>
        <begin position="868"/>
        <end position="888"/>
    </location>
</feature>
<evidence type="ECO:0000256" key="12">
    <source>
        <dbReference type="SAM" id="MobiDB-lite"/>
    </source>
</evidence>
<dbReference type="STRING" id="42155.A0A0R3QLJ9"/>
<feature type="transmembrane region" description="Helical" evidence="13">
    <location>
        <begin position="1011"/>
        <end position="1034"/>
    </location>
</feature>
<dbReference type="GO" id="GO:0015431">
    <property type="term" value="F:ABC-type glutathione S-conjugate transporter activity"/>
    <property type="evidence" value="ECO:0007669"/>
    <property type="project" value="UniProtKB-EC"/>
</dbReference>
<evidence type="ECO:0000313" key="16">
    <source>
        <dbReference type="EMBL" id="VDO22263.1"/>
    </source>
</evidence>
<evidence type="ECO:0000256" key="8">
    <source>
        <dbReference type="ARBA" id="ARBA00022989"/>
    </source>
</evidence>
<dbReference type="PANTHER" id="PTHR24223:SF415">
    <property type="entry name" value="FI20190P1"/>
    <property type="match status" value="1"/>
</dbReference>
<evidence type="ECO:0000256" key="9">
    <source>
        <dbReference type="ARBA" id="ARBA00023136"/>
    </source>
</evidence>
<dbReference type="GO" id="GO:0012505">
    <property type="term" value="C:endomembrane system"/>
    <property type="evidence" value="ECO:0007669"/>
    <property type="project" value="UniProtKB-SubCell"/>
</dbReference>
<evidence type="ECO:0000256" key="4">
    <source>
        <dbReference type="ARBA" id="ARBA00022692"/>
    </source>
</evidence>
<evidence type="ECO:0000256" key="2">
    <source>
        <dbReference type="ARBA" id="ARBA00009726"/>
    </source>
</evidence>
<feature type="transmembrane region" description="Helical" evidence="13">
    <location>
        <begin position="1111"/>
        <end position="1129"/>
    </location>
</feature>
<protein>
    <recommendedName>
        <fullName evidence="10">ABC-type glutathione-S-conjugate transporter</fullName>
        <ecNumber evidence="10">7.6.2.3</ecNumber>
    </recommendedName>
</protein>
<gene>
    <name evidence="16" type="ORF">BTMF_LOCUS6619</name>
</gene>
<evidence type="ECO:0000256" key="7">
    <source>
        <dbReference type="ARBA" id="ARBA00022840"/>
    </source>
</evidence>
<dbReference type="Pfam" id="PF00664">
    <property type="entry name" value="ABC_membrane"/>
    <property type="match status" value="2"/>
</dbReference>
<dbReference type="EMBL" id="UZAG01015655">
    <property type="protein sequence ID" value="VDO22263.1"/>
    <property type="molecule type" value="Genomic_DNA"/>
</dbReference>
<evidence type="ECO:0000313" key="18">
    <source>
        <dbReference type="WBParaSite" id="BTMF_0000856801-mRNA-1"/>
    </source>
</evidence>
<feature type="domain" description="ABC transporter" evidence="14">
    <location>
        <begin position="621"/>
        <end position="846"/>
    </location>
</feature>
<dbReference type="FunFam" id="3.40.50.300:FF:000074">
    <property type="entry name" value="Multidrug resistance-associated protein 5 isoform 1"/>
    <property type="match status" value="1"/>
</dbReference>
<dbReference type="InterPro" id="IPR003439">
    <property type="entry name" value="ABC_transporter-like_ATP-bd"/>
</dbReference>
<dbReference type="GO" id="GO:0016887">
    <property type="term" value="F:ATP hydrolysis activity"/>
    <property type="evidence" value="ECO:0007669"/>
    <property type="project" value="InterPro"/>
</dbReference>
<evidence type="ECO:0000256" key="13">
    <source>
        <dbReference type="SAM" id="Phobius"/>
    </source>
</evidence>
<keyword evidence="7" id="KW-0067">ATP-binding</keyword>
<evidence type="ECO:0000259" key="14">
    <source>
        <dbReference type="PROSITE" id="PS50893"/>
    </source>
</evidence>
<feature type="transmembrane region" description="Helical" evidence="13">
    <location>
        <begin position="96"/>
        <end position="114"/>
    </location>
</feature>
<dbReference type="FunFam" id="1.20.1560.10:FF:000001">
    <property type="entry name" value="ATP-binding cassette subfamily C member 1"/>
    <property type="match status" value="1"/>
</dbReference>
<dbReference type="CDD" id="cd18603">
    <property type="entry name" value="ABC_6TM_MRP1_2_3_6_D2_like"/>
    <property type="match status" value="1"/>
</dbReference>
<feature type="domain" description="ABC transmembrane type-1" evidence="15">
    <location>
        <begin position="306"/>
        <end position="586"/>
    </location>
</feature>
<dbReference type="Proteomes" id="UP000280834">
    <property type="component" value="Unassembled WGS sequence"/>
</dbReference>
<feature type="transmembrane region" description="Helical" evidence="13">
    <location>
        <begin position="53"/>
        <end position="76"/>
    </location>
</feature>
<name>A0A0R3QLJ9_9BILA</name>
<dbReference type="GO" id="GO:0005524">
    <property type="term" value="F:ATP binding"/>
    <property type="evidence" value="ECO:0007669"/>
    <property type="project" value="UniProtKB-KW"/>
</dbReference>
<feature type="transmembrane region" description="Helical" evidence="13">
    <location>
        <begin position="164"/>
        <end position="185"/>
    </location>
</feature>
<dbReference type="EC" id="7.6.2.3" evidence="10"/>
<evidence type="ECO:0000313" key="17">
    <source>
        <dbReference type="Proteomes" id="UP000280834"/>
    </source>
</evidence>
<evidence type="ECO:0000256" key="10">
    <source>
        <dbReference type="ARBA" id="ARBA00024220"/>
    </source>
</evidence>
<keyword evidence="3" id="KW-0813">Transport</keyword>
<reference evidence="18" key="1">
    <citation type="submission" date="2017-02" db="UniProtKB">
        <authorList>
            <consortium name="WormBaseParasite"/>
        </authorList>
    </citation>
    <scope>IDENTIFICATION</scope>
</reference>
<keyword evidence="6" id="KW-0547">Nucleotide-binding</keyword>
<evidence type="ECO:0000256" key="3">
    <source>
        <dbReference type="ARBA" id="ARBA00022448"/>
    </source>
</evidence>
<evidence type="ECO:0000256" key="5">
    <source>
        <dbReference type="ARBA" id="ARBA00022737"/>
    </source>
</evidence>
<dbReference type="WBParaSite" id="BTMF_0000856801-mRNA-1">
    <property type="protein sequence ID" value="BTMF_0000856801-mRNA-1"/>
    <property type="gene ID" value="BTMF_0000856801"/>
</dbReference>
<feature type="transmembrane region" description="Helical" evidence="13">
    <location>
        <begin position="1221"/>
        <end position="1246"/>
    </location>
</feature>
<evidence type="ECO:0000256" key="1">
    <source>
        <dbReference type="ARBA" id="ARBA00004127"/>
    </source>
</evidence>
<keyword evidence="8 13" id="KW-1133">Transmembrane helix</keyword>
<dbReference type="CDD" id="cd03250">
    <property type="entry name" value="ABCC_MRP_domain1"/>
    <property type="match status" value="1"/>
</dbReference>
<dbReference type="PANTHER" id="PTHR24223">
    <property type="entry name" value="ATP-BINDING CASSETTE SUB-FAMILY C"/>
    <property type="match status" value="1"/>
</dbReference>
<sequence length="1523" mass="172941">MVESLNETVRDDFGCLRVTVLPVLPCIFFWLLLPVFCAQICRIRLNGGMRSQPLPWTALLITKTVLMICLLASAFARLVINLHNNERGVNILLTDLLYPAIITITMLGLFCCVLTARKNGMITSGIIHITLILFVLCDFPEYFFEWQEISSFMSMQNIDKARFLVCHLWYPFVTFQAFLFSFADYRAPFLTKARKQLNLSPELYSSFLNRLSLWWFTTIQLLGARKTLVTNDLYQLNEGSTAEYLSTKWEELWNPAIEDYRRRQKIYESTSQNDNTSKCSKKENRPEPPSVVWRLFLMFRFEILSATAIKILSDMMQLANPFFLNLLLNYISTKDRIFMEGITYVVAMFVCVELRSFLLNYYFYLMMRVGTKIQSTLIAAIYRKTLRLSNSARRARTVGEIVNLMAIDVESFQSITAHVQQFWSSPFQIMLVLIYHFFTIGASAACDIIVMTLFLPLNIITSIIVKKWQTEQMNLKDQRLKICNEILNGIKVIKMYSWEPPMEKAVERIRSKELYLIRKMGLTRALIDTFNTSSPFFVAVLTFATYTLSSSTHILTPQIAFVSLTLFNQLRSPMAMIAYLMKQAVEAAVANKRIKSFLVADELNPLTIDLITDQFGGRNAVEIRDACLSWNVRGLETVLEIDYLTIPKRSLIAVVGRVGSGKSSLLSAILGEMEKLKGCIGVSGQIAIVSQEPWIQNSNLRDNVLFGKQFNQKYYDKIVEACALVKDLAILPNGDATEIGEKGINLSGGQKARVALARAVYQNRDNYLLDDPLSAVDSHVGKHIFEKVIGHNGLLRHKTRILVTNNLVHLNKVDIIAYMQDGKLAAFGPYKQLLEQSENFLKFIEACRSENEKEQELESESATSNLDDSSHSNKYEESESEDVNKESTARRISTLSVLDQGSSRISHHPSIAESLFESSIDPMSSGEKGKVGKMTEVEKVKVGRVKFDVYKQYVRSATVSTSLLFFSLFLSYGLFQMGLFYFAKLQFFWSNVNETTLNGSAMKQLSLGIRLGIYVTLGFIEGLCFFGAVVFLVISGLRASENLHTPLLHRLLRSSMSFFDTTPIGRILNRLGKDIDVIDQSLPISFRYFIYCIENVTTILIIIIISTPIFVVTIIPLALFYYFSLHFYLPTSRQMKRLESINRSPIYQHFEKTVRGLMYIRAFEKVQEFCKLMETHIDCFMRCKYSNILSNRWLAVRLEFIGNCVVLCAALFAVLSQHWGAALSAGIAGLSVSYALNITEALNFAVRYISELEMNIVAVERIKEYAEIATEAEWRVDHFKPEKDWPSKGQILLKNYSTQYNPNLDLVLRQLNASIAPAEKIGVVGRKSSLTLALFRIIEPIQGAIIIDGVDISLIGLHDLRSNLTIIPQDPVLFSETLRFNLDPSQVYSDQEIWASLELAHLKTFVSSLQYQISEGGENISIGQRQLICLTRALLRKSKVIILDEATAAVDLATDLLIQETVRREFHSSTVLTIAHRLNTIINCDRIIVLENGLIREFDSPQNLLASRSSIFFSMACDAQIVS</sequence>
<dbReference type="InterPro" id="IPR050173">
    <property type="entry name" value="ABC_transporter_C-like"/>
</dbReference>
<dbReference type="Gene3D" id="1.20.1560.10">
    <property type="entry name" value="ABC transporter type 1, transmembrane domain"/>
    <property type="match status" value="2"/>
</dbReference>
<dbReference type="CDD" id="cd18595">
    <property type="entry name" value="ABC_6TM_MRP1_2_3_6_D1_like"/>
    <property type="match status" value="1"/>
</dbReference>
<dbReference type="FunFam" id="1.20.1560.10:FF:000081">
    <property type="entry name" value="Protein CBG24505"/>
    <property type="match status" value="1"/>
</dbReference>
<feature type="transmembrane region" description="Helical" evidence="13">
    <location>
        <begin position="963"/>
        <end position="983"/>
    </location>
</feature>
<keyword evidence="5" id="KW-0677">Repeat</keyword>
<dbReference type="PROSITE" id="PS50893">
    <property type="entry name" value="ABC_TRANSPORTER_2"/>
    <property type="match status" value="2"/>
</dbReference>